<protein>
    <submittedName>
        <fullName evidence="1">Uncharacterized protein</fullName>
    </submittedName>
</protein>
<dbReference type="EMBL" id="WWTB01000002">
    <property type="protein sequence ID" value="MZJ85005.1"/>
    <property type="molecule type" value="Genomic_DNA"/>
</dbReference>
<reference evidence="1 2" key="1">
    <citation type="journal article" date="2019" name="Nat. Med.">
        <title>A library of human gut bacterial isolates paired with longitudinal multiomics data enables mechanistic microbiome research.</title>
        <authorList>
            <person name="Poyet M."/>
            <person name="Groussin M."/>
            <person name="Gibbons S.M."/>
            <person name="Avila-Pacheco J."/>
            <person name="Jiang X."/>
            <person name="Kearney S.M."/>
            <person name="Perrotta A.R."/>
            <person name="Berdy B."/>
            <person name="Zhao S."/>
            <person name="Lieberman T.D."/>
            <person name="Swanson P.K."/>
            <person name="Smith M."/>
            <person name="Roesemann S."/>
            <person name="Alexander J.E."/>
            <person name="Rich S.A."/>
            <person name="Livny J."/>
            <person name="Vlamakis H."/>
            <person name="Clish C."/>
            <person name="Bullock K."/>
            <person name="Deik A."/>
            <person name="Scott J."/>
            <person name="Pierce K.A."/>
            <person name="Xavier R.J."/>
            <person name="Alm E.J."/>
        </authorList>
    </citation>
    <scope>NUCLEOTIDE SEQUENCE [LARGE SCALE GENOMIC DNA]</scope>
    <source>
        <strain evidence="1 2">BIOML-A10</strain>
    </source>
</reference>
<dbReference type="AlphaFoldDB" id="A0A6L8RJC4"/>
<sequence length="121" mass="13506">MDTIYDGDDWVDHYSWRLVGSDDNGDVVFDGLCPKHLHPFVSSLIESSARVAPYSSASLHDTDVLKTIKESIDEGTMSSLLFSRLVGLDEIGSKRLLAGEKVELTYRSMISILRMADVLRK</sequence>
<gene>
    <name evidence="1" type="ORF">GT635_00775</name>
</gene>
<accession>A0A6L8RJC4</accession>
<evidence type="ECO:0000313" key="2">
    <source>
        <dbReference type="Proteomes" id="UP000481598"/>
    </source>
</evidence>
<dbReference type="Proteomes" id="UP000481598">
    <property type="component" value="Unassembled WGS sequence"/>
</dbReference>
<name>A0A6L8RJC4_9ACTN</name>
<organism evidence="1 2">
    <name type="scientific">Collinsella aerofaciens</name>
    <dbReference type="NCBI Taxonomy" id="74426"/>
    <lineage>
        <taxon>Bacteria</taxon>
        <taxon>Bacillati</taxon>
        <taxon>Actinomycetota</taxon>
        <taxon>Coriobacteriia</taxon>
        <taxon>Coriobacteriales</taxon>
        <taxon>Coriobacteriaceae</taxon>
        <taxon>Collinsella</taxon>
    </lineage>
</organism>
<proteinExistence type="predicted"/>
<dbReference type="RefSeq" id="WP_147350683.1">
    <property type="nucleotide sequence ID" value="NZ_JAQLEV010000015.1"/>
</dbReference>
<evidence type="ECO:0000313" key="1">
    <source>
        <dbReference type="EMBL" id="MZJ85005.1"/>
    </source>
</evidence>
<comment type="caution">
    <text evidence="1">The sequence shown here is derived from an EMBL/GenBank/DDBJ whole genome shotgun (WGS) entry which is preliminary data.</text>
</comment>